<evidence type="ECO:0000256" key="1">
    <source>
        <dbReference type="SAM" id="MobiDB-lite"/>
    </source>
</evidence>
<evidence type="ECO:0000313" key="3">
    <source>
        <dbReference type="Proteomes" id="UP000198211"/>
    </source>
</evidence>
<dbReference type="InterPro" id="IPR051320">
    <property type="entry name" value="Viral_Replic_Matur_Polypro"/>
</dbReference>
<dbReference type="InterPro" id="IPR043502">
    <property type="entry name" value="DNA/RNA_pol_sf"/>
</dbReference>
<proteinExistence type="predicted"/>
<dbReference type="STRING" id="4795.A0A225USK9"/>
<dbReference type="PANTHER" id="PTHR33064">
    <property type="entry name" value="POL PROTEIN"/>
    <property type="match status" value="1"/>
</dbReference>
<dbReference type="Proteomes" id="UP000198211">
    <property type="component" value="Unassembled WGS sequence"/>
</dbReference>
<sequence>MNIPRREWVPLRSQRNTRRRRLTMSGLEGRNLCCRLSEKMAIPREIDQHYRPYAHFPILAWVPLGHLPRDIGYVQLDSVKYTEWQVLAYAEARDKDLYKKEEKLYEQWLAAQPSAVARPEYAYPTSILQHEENETDSGNNLHEDRGVRVRTTDEDSSCSEDSSDDSLELNFPEAIRKPNSGSDFTILETSFISVVKAITTKGYEPSEDDVVYVHEPAYVELTDYAQELAFLPDFSDLSPTELHFSAANVLNSTLSVDDQAKLMNVLKTHRSIMIASGNVLPSPASGVKLYELLNGLLKANLVSFSASQWASPIVIVLKKNGEDIRLCIDYKMVNAVTAIMEYAMPLVDDLLTDLDSYLWFCSLDAASGSWAIMMTHRARKISAFVCSLGHFEWLRMPFRLKKMHQ</sequence>
<dbReference type="Gene3D" id="3.30.70.270">
    <property type="match status" value="1"/>
</dbReference>
<dbReference type="Gene3D" id="3.10.10.10">
    <property type="entry name" value="HIV Type 1 Reverse Transcriptase, subunit A, domain 1"/>
    <property type="match status" value="1"/>
</dbReference>
<evidence type="ECO:0008006" key="4">
    <source>
        <dbReference type="Google" id="ProtNLM"/>
    </source>
</evidence>
<dbReference type="OrthoDB" id="127225at2759"/>
<reference evidence="3" key="1">
    <citation type="submission" date="2017-03" db="EMBL/GenBank/DDBJ databases">
        <title>Phytopthora megakarya and P. palmivora, two closely related causual agents of cacao black pod achieved similar genome size and gene model numbers by different mechanisms.</title>
        <authorList>
            <person name="Ali S."/>
            <person name="Shao J."/>
            <person name="Larry D.J."/>
            <person name="Kronmiller B."/>
            <person name="Shen D."/>
            <person name="Strem M.D."/>
            <person name="Melnick R.L."/>
            <person name="Guiltinan M.J."/>
            <person name="Tyler B.M."/>
            <person name="Meinhardt L.W."/>
            <person name="Bailey B.A."/>
        </authorList>
    </citation>
    <scope>NUCLEOTIDE SEQUENCE [LARGE SCALE GENOMIC DNA]</scope>
    <source>
        <strain evidence="3">zdho120</strain>
    </source>
</reference>
<dbReference type="CDD" id="cd01647">
    <property type="entry name" value="RT_LTR"/>
    <property type="match status" value="1"/>
</dbReference>
<feature type="compositionally biased region" description="Basic and acidic residues" evidence="1">
    <location>
        <begin position="141"/>
        <end position="153"/>
    </location>
</feature>
<dbReference type="PANTHER" id="PTHR33064:SF37">
    <property type="entry name" value="RIBONUCLEASE H"/>
    <property type="match status" value="1"/>
</dbReference>
<comment type="caution">
    <text evidence="2">The sequence shown here is derived from an EMBL/GenBank/DDBJ whole genome shotgun (WGS) entry which is preliminary data.</text>
</comment>
<keyword evidence="3" id="KW-1185">Reference proteome</keyword>
<dbReference type="AlphaFoldDB" id="A0A225USK9"/>
<gene>
    <name evidence="2" type="ORF">PHMEG_00033719</name>
</gene>
<dbReference type="SUPFAM" id="SSF56672">
    <property type="entry name" value="DNA/RNA polymerases"/>
    <property type="match status" value="1"/>
</dbReference>
<protein>
    <recommendedName>
        <fullName evidence="4">Reverse transcriptase</fullName>
    </recommendedName>
</protein>
<organism evidence="2 3">
    <name type="scientific">Phytophthora megakarya</name>
    <dbReference type="NCBI Taxonomy" id="4795"/>
    <lineage>
        <taxon>Eukaryota</taxon>
        <taxon>Sar</taxon>
        <taxon>Stramenopiles</taxon>
        <taxon>Oomycota</taxon>
        <taxon>Peronosporomycetes</taxon>
        <taxon>Peronosporales</taxon>
        <taxon>Peronosporaceae</taxon>
        <taxon>Phytophthora</taxon>
    </lineage>
</organism>
<dbReference type="EMBL" id="NBNE01012082">
    <property type="protein sequence ID" value="OWY96104.1"/>
    <property type="molecule type" value="Genomic_DNA"/>
</dbReference>
<name>A0A225USK9_9STRA</name>
<feature type="region of interest" description="Disordered" evidence="1">
    <location>
        <begin position="131"/>
        <end position="169"/>
    </location>
</feature>
<dbReference type="InterPro" id="IPR043128">
    <property type="entry name" value="Rev_trsase/Diguanyl_cyclase"/>
</dbReference>
<feature type="compositionally biased region" description="Acidic residues" evidence="1">
    <location>
        <begin position="154"/>
        <end position="167"/>
    </location>
</feature>
<evidence type="ECO:0000313" key="2">
    <source>
        <dbReference type="EMBL" id="OWY96104.1"/>
    </source>
</evidence>
<accession>A0A225USK9</accession>